<dbReference type="PATRIC" id="fig|1352936.5.peg.5500"/>
<dbReference type="HOGENOM" id="CLU_061800_0_0_11"/>
<evidence type="ECO:0000313" key="2">
    <source>
        <dbReference type="EMBL" id="EST26921.1"/>
    </source>
</evidence>
<dbReference type="AlphaFoldDB" id="V6K687"/>
<evidence type="ECO:0000259" key="1">
    <source>
        <dbReference type="Pfam" id="PF03756"/>
    </source>
</evidence>
<evidence type="ECO:0000313" key="3">
    <source>
        <dbReference type="Proteomes" id="UP000017984"/>
    </source>
</evidence>
<sequence>MRHSSNTLVDPAAAASSGLFEQPVPRSLVHRASVSEVFLTSIHPDGPDRFLISAQWPRQHSFYRSRHGFHDPLIFAETIRQAGLIIGHAGYQVPLANPFILNGMEFDITPEGLARGGAPAHLMLEARCENIQRRGERLLGLDYRIDLYRDMVRVGTARCGFTCVSPAVYRRLRGSAAGAGTGAGTGAGAGAGVDVGVDVGAGAGAGAAPLRDELPPPVAPELVGQESAGDVVLSAMDRPGSWLLRCDPDHPVLFDHPVDHVPGMVVLEAMRQAAFARSGSRPLLVGCAMEFLRYAELGLPTEIHAAPEPARADGTVPVRVAAAQNGDIVAQGVLRVRPDSGA</sequence>
<reference evidence="2 3" key="1">
    <citation type="journal article" date="2014" name="Genome Announc.">
        <title>Draft Genome Sequence of Streptomyces roseochromogenes subsp. oscitans DS 12.976, Producer of the Aminocoumarin Antibiotic Clorobiocin.</title>
        <authorList>
            <person name="Ruckert C."/>
            <person name="Kalinowski J."/>
            <person name="Heide L."/>
            <person name="Apel A.K."/>
        </authorList>
    </citation>
    <scope>NUCLEOTIDE SEQUENCE [LARGE SCALE GENOMIC DNA]</scope>
    <source>
        <strain evidence="2 3">DS 12.976</strain>
    </source>
</reference>
<keyword evidence="3" id="KW-1185">Reference proteome</keyword>
<dbReference type="Proteomes" id="UP000017984">
    <property type="component" value="Chromosome"/>
</dbReference>
<gene>
    <name evidence="2" type="ORF">M878_26325</name>
</gene>
<dbReference type="InterPro" id="IPR005509">
    <property type="entry name" value="AfsA_hotdog_dom"/>
</dbReference>
<dbReference type="EMBL" id="AWQX01000219">
    <property type="protein sequence ID" value="EST26921.1"/>
    <property type="molecule type" value="Genomic_DNA"/>
</dbReference>
<protein>
    <recommendedName>
        <fullName evidence="1">A-factor biosynthesis hotdog domain-containing protein</fullName>
    </recommendedName>
</protein>
<dbReference type="RefSeq" id="WP_023549823.1">
    <property type="nucleotide sequence ID" value="NZ_CM002285.1"/>
</dbReference>
<comment type="caution">
    <text evidence="2">The sequence shown here is derived from an EMBL/GenBank/DDBJ whole genome shotgun (WGS) entry which is preliminary data.</text>
</comment>
<accession>V6K687</accession>
<dbReference type="STRING" id="1352936.M878_26325"/>
<feature type="domain" description="A-factor biosynthesis hotdog" evidence="1">
    <location>
        <begin position="28"/>
        <end position="163"/>
    </location>
</feature>
<proteinExistence type="predicted"/>
<dbReference type="GO" id="GO:0016740">
    <property type="term" value="F:transferase activity"/>
    <property type="evidence" value="ECO:0007669"/>
    <property type="project" value="InterPro"/>
</dbReference>
<organism evidence="2 3">
    <name type="scientific">Streptomyces roseochromogenus subsp. oscitans DS 12.976</name>
    <dbReference type="NCBI Taxonomy" id="1352936"/>
    <lineage>
        <taxon>Bacteria</taxon>
        <taxon>Bacillati</taxon>
        <taxon>Actinomycetota</taxon>
        <taxon>Actinomycetes</taxon>
        <taxon>Kitasatosporales</taxon>
        <taxon>Streptomycetaceae</taxon>
        <taxon>Streptomyces</taxon>
    </lineage>
</organism>
<dbReference type="OrthoDB" id="7838374at2"/>
<feature type="domain" description="A-factor biosynthesis hotdog" evidence="1">
    <location>
        <begin position="222"/>
        <end position="337"/>
    </location>
</feature>
<name>V6K687_STRRC</name>
<dbReference type="InterPro" id="IPR047757">
    <property type="entry name" value="AfsA-like"/>
</dbReference>
<dbReference type="Pfam" id="PF03756">
    <property type="entry name" value="AfsA"/>
    <property type="match status" value="2"/>
</dbReference>
<dbReference type="NCBIfam" id="NF041195">
    <property type="entry name" value="ScbA_BarX_GamBu"/>
    <property type="match status" value="1"/>
</dbReference>